<keyword evidence="1" id="KW-0472">Membrane</keyword>
<evidence type="ECO:0000313" key="3">
    <source>
        <dbReference type="Proteomes" id="UP000001933"/>
    </source>
</evidence>
<evidence type="ECO:0000256" key="1">
    <source>
        <dbReference type="SAM" id="Phobius"/>
    </source>
</evidence>
<dbReference type="HOGENOM" id="CLU_155951_1_0_7"/>
<dbReference type="EMBL" id="CP000252">
    <property type="protein sequence ID" value="ABC78999.1"/>
    <property type="molecule type" value="Genomic_DNA"/>
</dbReference>
<dbReference type="NCBIfam" id="TIGR03165">
    <property type="entry name" value="F1F0_chp_2"/>
    <property type="match status" value="1"/>
</dbReference>
<dbReference type="AlphaFoldDB" id="Q2LY39"/>
<dbReference type="KEGG" id="sat:SYN_02100"/>
<evidence type="ECO:0000313" key="2">
    <source>
        <dbReference type="EMBL" id="ABC78999.1"/>
    </source>
</evidence>
<sequence>MIRYGLSLVGVFAVGMVLGIVYFAILWQTVRRLPVASSPARLLMTSLLIRVGIVLPAFYLIMAGRWERIVVALGGFVVVREILIRFWGKGEPHFLRKGAVHGHSGPE</sequence>
<proteinExistence type="predicted"/>
<reference evidence="2 3" key="1">
    <citation type="journal article" date="2007" name="Proc. Natl. Acad. Sci. U.S.A.">
        <title>The genome of Syntrophus aciditrophicus: life at the thermodynamic limit of microbial growth.</title>
        <authorList>
            <person name="McInerney M.J."/>
            <person name="Rohlin L."/>
            <person name="Mouttaki H."/>
            <person name="Kim U."/>
            <person name="Krupp R.S."/>
            <person name="Rios-Hernandez L."/>
            <person name="Sieber J."/>
            <person name="Struchtemeyer C.G."/>
            <person name="Bhattacharyya A."/>
            <person name="Campbell J.W."/>
            <person name="Gunsalus R.P."/>
        </authorList>
    </citation>
    <scope>NUCLEOTIDE SEQUENCE [LARGE SCALE GENOMIC DNA]</scope>
    <source>
        <strain evidence="2 3">SB</strain>
    </source>
</reference>
<feature type="transmembrane region" description="Helical" evidence="1">
    <location>
        <begin position="6"/>
        <end position="30"/>
    </location>
</feature>
<dbReference type="InParanoid" id="Q2LY39"/>
<keyword evidence="1" id="KW-0812">Transmembrane</keyword>
<dbReference type="RefSeq" id="WP_011419013.1">
    <property type="nucleotide sequence ID" value="NC_007759.1"/>
</dbReference>
<dbReference type="InterPro" id="IPR017581">
    <property type="entry name" value="AtpR-like"/>
</dbReference>
<dbReference type="STRING" id="56780.SYN_02100"/>
<gene>
    <name evidence="2" type="ORF">SYN_02100</name>
</gene>
<dbReference type="OrthoDB" id="467414at2"/>
<organism evidence="2 3">
    <name type="scientific">Syntrophus aciditrophicus (strain SB)</name>
    <dbReference type="NCBI Taxonomy" id="56780"/>
    <lineage>
        <taxon>Bacteria</taxon>
        <taxon>Pseudomonadati</taxon>
        <taxon>Thermodesulfobacteriota</taxon>
        <taxon>Syntrophia</taxon>
        <taxon>Syntrophales</taxon>
        <taxon>Syntrophaceae</taxon>
        <taxon>Syntrophus</taxon>
    </lineage>
</organism>
<keyword evidence="3" id="KW-1185">Reference proteome</keyword>
<feature type="transmembrane region" description="Helical" evidence="1">
    <location>
        <begin position="69"/>
        <end position="87"/>
    </location>
</feature>
<dbReference type="Pfam" id="PF12966">
    <property type="entry name" value="AtpR"/>
    <property type="match status" value="1"/>
</dbReference>
<feature type="transmembrane region" description="Helical" evidence="1">
    <location>
        <begin position="42"/>
        <end position="63"/>
    </location>
</feature>
<accession>Q2LY39</accession>
<protein>
    <submittedName>
        <fullName evidence="2">Hypothetical membrane protein</fullName>
    </submittedName>
</protein>
<name>Q2LY39_SYNAS</name>
<keyword evidence="1" id="KW-1133">Transmembrane helix</keyword>
<dbReference type="Proteomes" id="UP000001933">
    <property type="component" value="Chromosome"/>
</dbReference>